<keyword evidence="7" id="KW-1185">Reference proteome</keyword>
<feature type="transmembrane region" description="Helical" evidence="5">
    <location>
        <begin position="149"/>
        <end position="170"/>
    </location>
</feature>
<dbReference type="eggNOG" id="COG0705">
    <property type="taxonomic scope" value="Bacteria"/>
</dbReference>
<accession>B1ZS35</accession>
<evidence type="ECO:0000256" key="3">
    <source>
        <dbReference type="ARBA" id="ARBA00022989"/>
    </source>
</evidence>
<dbReference type="GO" id="GO:0016020">
    <property type="term" value="C:membrane"/>
    <property type="evidence" value="ECO:0007669"/>
    <property type="project" value="UniProtKB-SubCell"/>
</dbReference>
<dbReference type="Proteomes" id="UP000007013">
    <property type="component" value="Chromosome"/>
</dbReference>
<dbReference type="HOGENOM" id="CLU_070290_0_0_0"/>
<feature type="transmembrane region" description="Helical" evidence="5">
    <location>
        <begin position="103"/>
        <end position="120"/>
    </location>
</feature>
<organism evidence="6 7">
    <name type="scientific">Opitutus terrae (strain DSM 11246 / JCM 15787 / PB90-1)</name>
    <dbReference type="NCBI Taxonomy" id="452637"/>
    <lineage>
        <taxon>Bacteria</taxon>
        <taxon>Pseudomonadati</taxon>
        <taxon>Verrucomicrobiota</taxon>
        <taxon>Opitutia</taxon>
        <taxon>Opitutales</taxon>
        <taxon>Opitutaceae</taxon>
        <taxon>Opitutus</taxon>
    </lineage>
</organism>
<evidence type="ECO:0000256" key="4">
    <source>
        <dbReference type="ARBA" id="ARBA00023136"/>
    </source>
</evidence>
<feature type="transmembrane region" description="Helical" evidence="5">
    <location>
        <begin position="20"/>
        <end position="39"/>
    </location>
</feature>
<protein>
    <recommendedName>
        <fullName evidence="8">Peptidase S54 rhomboid domain-containing protein</fullName>
    </recommendedName>
</protein>
<keyword evidence="4 5" id="KW-0472">Membrane</keyword>
<evidence type="ECO:0008006" key="8">
    <source>
        <dbReference type="Google" id="ProtNLM"/>
    </source>
</evidence>
<feature type="transmembrane region" description="Helical" evidence="5">
    <location>
        <begin position="71"/>
        <end position="91"/>
    </location>
</feature>
<evidence type="ECO:0000313" key="6">
    <source>
        <dbReference type="EMBL" id="ACB74711.1"/>
    </source>
</evidence>
<dbReference type="Gene3D" id="1.20.1540.10">
    <property type="entry name" value="Rhomboid-like"/>
    <property type="match status" value="1"/>
</dbReference>
<dbReference type="InterPro" id="IPR035952">
    <property type="entry name" value="Rhomboid-like_sf"/>
</dbReference>
<reference evidence="6 7" key="1">
    <citation type="journal article" date="2011" name="J. Bacteriol.">
        <title>Genome sequence of the verrucomicrobium Opitutus terrae PB90-1, an abundant inhabitant of rice paddy soil ecosystems.</title>
        <authorList>
            <person name="van Passel M.W."/>
            <person name="Kant R."/>
            <person name="Palva A."/>
            <person name="Copeland A."/>
            <person name="Lucas S."/>
            <person name="Lapidus A."/>
            <person name="Glavina del Rio T."/>
            <person name="Pitluck S."/>
            <person name="Goltsman E."/>
            <person name="Clum A."/>
            <person name="Sun H."/>
            <person name="Schmutz J."/>
            <person name="Larimer F.W."/>
            <person name="Land M.L."/>
            <person name="Hauser L."/>
            <person name="Kyrpides N."/>
            <person name="Mikhailova N."/>
            <person name="Richardson P.P."/>
            <person name="Janssen P.H."/>
            <person name="de Vos W.M."/>
            <person name="Smidt H."/>
        </authorList>
    </citation>
    <scope>NUCLEOTIDE SEQUENCE [LARGE SCALE GENOMIC DNA]</scope>
    <source>
        <strain evidence="7">DSM 11246 / JCM 15787 / PB90-1</strain>
    </source>
</reference>
<dbReference type="KEGG" id="ote:Oter_1426"/>
<gene>
    <name evidence="6" type="ordered locus">Oter_1426</name>
</gene>
<evidence type="ECO:0000256" key="2">
    <source>
        <dbReference type="ARBA" id="ARBA00022692"/>
    </source>
</evidence>
<dbReference type="EMBL" id="CP001032">
    <property type="protein sequence ID" value="ACB74711.1"/>
    <property type="molecule type" value="Genomic_DNA"/>
</dbReference>
<dbReference type="SUPFAM" id="SSF144091">
    <property type="entry name" value="Rhomboid-like"/>
    <property type="match status" value="1"/>
</dbReference>
<feature type="transmembrane region" description="Helical" evidence="5">
    <location>
        <begin position="182"/>
        <end position="200"/>
    </location>
</feature>
<dbReference type="STRING" id="452637.Oter_1426"/>
<proteinExistence type="predicted"/>
<evidence type="ECO:0000256" key="5">
    <source>
        <dbReference type="SAM" id="Phobius"/>
    </source>
</evidence>
<dbReference type="RefSeq" id="WP_012374249.1">
    <property type="nucleotide sequence ID" value="NC_010571.1"/>
</dbReference>
<evidence type="ECO:0000313" key="7">
    <source>
        <dbReference type="Proteomes" id="UP000007013"/>
    </source>
</evidence>
<comment type="subcellular location">
    <subcellularLocation>
        <location evidence="1">Membrane</location>
        <topology evidence="1">Multi-pass membrane protein</topology>
    </subcellularLocation>
</comment>
<keyword evidence="2 5" id="KW-0812">Transmembrane</keyword>
<dbReference type="AlphaFoldDB" id="B1ZS35"/>
<dbReference type="OrthoDB" id="9778756at2"/>
<evidence type="ECO:0000256" key="1">
    <source>
        <dbReference type="ARBA" id="ARBA00004141"/>
    </source>
</evidence>
<sequence>MPLLDPLERRFGRFAPTNITLYLIIGQVFVTLAAMLGLLDLRQFVLVPVLVMNGEPWRVFTFLFYPPPVNFGSMFSLMLLPFAWWIFYLMGNALEHYWGAFRYNAFLLLGCVLTVAAAFLTPGAPVTNAFIAGSVFLAFAWLNPDFELALFFILPIKIKWLALLTVLGYAYGLVVGAPSTRWQILASVGNFLLFFGRDIIDTMRSRRRSMAAQARRAVEERKDREPRHRCYICGKTDLTNPEMDFRYCSKCTGDQCYCPEHIFNHEHVVEEKEAKE</sequence>
<feature type="transmembrane region" description="Helical" evidence="5">
    <location>
        <begin position="126"/>
        <end position="142"/>
    </location>
</feature>
<name>B1ZS35_OPITP</name>
<keyword evidence="3 5" id="KW-1133">Transmembrane helix</keyword>